<evidence type="ECO:0000259" key="11">
    <source>
        <dbReference type="Pfam" id="PF18097"/>
    </source>
</evidence>
<evidence type="ECO:0000256" key="6">
    <source>
        <dbReference type="ARBA" id="ARBA00022753"/>
    </source>
</evidence>
<evidence type="ECO:0000313" key="13">
    <source>
        <dbReference type="Proteomes" id="UP001307889"/>
    </source>
</evidence>
<evidence type="ECO:0000256" key="7">
    <source>
        <dbReference type="ARBA" id="ARBA00022927"/>
    </source>
</evidence>
<accession>A0ABN7ANX7</accession>
<organism evidence="12 13">
    <name type="scientific">Nesidiocoris tenuis</name>
    <dbReference type="NCBI Taxonomy" id="355587"/>
    <lineage>
        <taxon>Eukaryota</taxon>
        <taxon>Metazoa</taxon>
        <taxon>Ecdysozoa</taxon>
        <taxon>Arthropoda</taxon>
        <taxon>Hexapoda</taxon>
        <taxon>Insecta</taxon>
        <taxon>Pterygota</taxon>
        <taxon>Neoptera</taxon>
        <taxon>Paraneoptera</taxon>
        <taxon>Hemiptera</taxon>
        <taxon>Heteroptera</taxon>
        <taxon>Panheteroptera</taxon>
        <taxon>Cimicomorpha</taxon>
        <taxon>Miridae</taxon>
        <taxon>Dicyphina</taxon>
        <taxon>Nesidiocoris</taxon>
    </lineage>
</organism>
<comment type="subcellular location">
    <subcellularLocation>
        <location evidence="2">Cytoplasm</location>
    </subcellularLocation>
    <subcellularLocation>
        <location evidence="1">Endosome membrane</location>
        <topology evidence="1">Peripheral membrane protein</topology>
    </subcellularLocation>
</comment>
<keyword evidence="7" id="KW-0653">Protein transport</keyword>
<protein>
    <submittedName>
        <fullName evidence="12">Vacuolar protein sorting-associated protein</fullName>
    </submittedName>
</protein>
<comment type="similarity">
    <text evidence="3">Belongs to the VTA1 family.</text>
</comment>
<reference evidence="12 13" key="1">
    <citation type="submission" date="2023-09" db="EMBL/GenBank/DDBJ databases">
        <title>Nesidiocoris tenuis whole genome shotgun sequence.</title>
        <authorList>
            <person name="Shibata T."/>
            <person name="Shimoda M."/>
            <person name="Kobayashi T."/>
            <person name="Uehara T."/>
        </authorList>
    </citation>
    <scope>NUCLEOTIDE SEQUENCE [LARGE SCALE GENOMIC DNA]</scope>
    <source>
        <strain evidence="12 13">Japan</strain>
    </source>
</reference>
<dbReference type="InterPro" id="IPR039431">
    <property type="entry name" value="Vta1/CALS_N"/>
</dbReference>
<dbReference type="InterPro" id="IPR044538">
    <property type="entry name" value="Vta1-like"/>
</dbReference>
<evidence type="ECO:0000259" key="10">
    <source>
        <dbReference type="Pfam" id="PF04652"/>
    </source>
</evidence>
<dbReference type="Pfam" id="PF18097">
    <property type="entry name" value="Vta1_C"/>
    <property type="match status" value="1"/>
</dbReference>
<dbReference type="Pfam" id="PF04652">
    <property type="entry name" value="Vta1"/>
    <property type="match status" value="1"/>
</dbReference>
<dbReference type="InterPro" id="IPR041212">
    <property type="entry name" value="Vta1_C"/>
</dbReference>
<feature type="domain" description="Vta1 C-terminal" evidence="11">
    <location>
        <begin position="245"/>
        <end position="280"/>
    </location>
</feature>
<dbReference type="PANTHER" id="PTHR46009:SF1">
    <property type="entry name" value="VACUOLAR PROTEIN SORTING-ASSOCIATED PROTEIN VTA1 HOMOLOG"/>
    <property type="match status" value="1"/>
</dbReference>
<evidence type="ECO:0000256" key="8">
    <source>
        <dbReference type="ARBA" id="ARBA00023136"/>
    </source>
</evidence>
<evidence type="ECO:0000256" key="9">
    <source>
        <dbReference type="SAM" id="MobiDB-lite"/>
    </source>
</evidence>
<dbReference type="InterPro" id="IPR023175">
    <property type="entry name" value="Vta1/CALS_N_sf"/>
</dbReference>
<dbReference type="PANTHER" id="PTHR46009">
    <property type="entry name" value="VACUOLAR PROTEIN SORTING-ASSOCIATED PROTEIN VTA1 HOMOLOG"/>
    <property type="match status" value="1"/>
</dbReference>
<dbReference type="Gene3D" id="1.25.40.270">
    <property type="entry name" value="Vacuolar protein sorting-associated protein vta1"/>
    <property type="match status" value="1"/>
</dbReference>
<dbReference type="EMBL" id="AP028912">
    <property type="protein sequence ID" value="BES92954.1"/>
    <property type="molecule type" value="Genomic_DNA"/>
</dbReference>
<proteinExistence type="inferred from homology"/>
<evidence type="ECO:0000256" key="5">
    <source>
        <dbReference type="ARBA" id="ARBA00022490"/>
    </source>
</evidence>
<evidence type="ECO:0000313" key="12">
    <source>
        <dbReference type="EMBL" id="BES92954.1"/>
    </source>
</evidence>
<keyword evidence="6" id="KW-0967">Endosome</keyword>
<feature type="compositionally biased region" description="Low complexity" evidence="9">
    <location>
        <begin position="167"/>
        <end position="177"/>
    </location>
</feature>
<keyword evidence="13" id="KW-1185">Reference proteome</keyword>
<evidence type="ECO:0000256" key="2">
    <source>
        <dbReference type="ARBA" id="ARBA00004496"/>
    </source>
</evidence>
<keyword evidence="8" id="KW-0472">Membrane</keyword>
<feature type="region of interest" description="Disordered" evidence="9">
    <location>
        <begin position="162"/>
        <end position="234"/>
    </location>
</feature>
<dbReference type="Gene3D" id="1.20.5.420">
    <property type="entry name" value="Immunoglobulin FC, subunit C"/>
    <property type="match status" value="1"/>
</dbReference>
<evidence type="ECO:0000256" key="4">
    <source>
        <dbReference type="ARBA" id="ARBA00022448"/>
    </source>
</evidence>
<name>A0ABN7ANX7_9HEMI</name>
<dbReference type="Proteomes" id="UP001307889">
    <property type="component" value="Chromosome 4"/>
</dbReference>
<keyword evidence="5" id="KW-0963">Cytoplasm</keyword>
<evidence type="ECO:0000256" key="3">
    <source>
        <dbReference type="ARBA" id="ARBA00007895"/>
    </source>
</evidence>
<evidence type="ECO:0000256" key="1">
    <source>
        <dbReference type="ARBA" id="ARBA00004481"/>
    </source>
</evidence>
<sequence>MALQLPPVPASLRSIQHYLKTAAEHEARDPVVAYWCRLYALQTALKIDKKSDEAKTLLVRLMDWLEMIKKEMSDNEAITNDIAAQAHVENYALTLFEWADKQDRAGVANKNVVKAFFTAGMLMDVLTTFSELDEHLAANNKYAKWKASYIHNCLKNGEIPVPGPVTDGSADDVSSPGVVPPPQDPGNMYLPVNPKQSSEEAEDTSPTGGSFTPFVPPPSASSIPSYSTGASTDGGGAPVKLDAAQIAKAQKYCKFAGSALNYDDVTEAISCLQKALRLLQTGEDS</sequence>
<feature type="domain" description="Vta1/callose synthase N-terminal" evidence="10">
    <location>
        <begin position="14"/>
        <end position="156"/>
    </location>
</feature>
<gene>
    <name evidence="12" type="ORF">NTJ_05763</name>
</gene>
<keyword evidence="4" id="KW-0813">Transport</keyword>